<gene>
    <name evidence="1" type="ordered locus">Anacy_2459</name>
</gene>
<dbReference type="HOGENOM" id="CLU_617942_0_0_3"/>
<evidence type="ECO:0000313" key="2">
    <source>
        <dbReference type="Proteomes" id="UP000010474"/>
    </source>
</evidence>
<proteinExistence type="predicted"/>
<dbReference type="PATRIC" id="fig|272123.3.peg.2678"/>
<evidence type="ECO:0000313" key="1">
    <source>
        <dbReference type="EMBL" id="AFZ57908.1"/>
    </source>
</evidence>
<reference evidence="2" key="1">
    <citation type="journal article" date="2013" name="Proc. Natl. Acad. Sci. U.S.A.">
        <title>Improving the coverage of the cyanobacterial phylum using diversity-driven genome sequencing.</title>
        <authorList>
            <person name="Shih P.M."/>
            <person name="Wu D."/>
            <person name="Latifi A."/>
            <person name="Axen S.D."/>
            <person name="Fewer D.P."/>
            <person name="Talla E."/>
            <person name="Calteau A."/>
            <person name="Cai F."/>
            <person name="Tandeau de Marsac N."/>
            <person name="Rippka R."/>
            <person name="Herdman M."/>
            <person name="Sivonen K."/>
            <person name="Coursin T."/>
            <person name="Laurent T."/>
            <person name="Goodwin L."/>
            <person name="Nolan M."/>
            <person name="Davenport K.W."/>
            <person name="Han C.S."/>
            <person name="Rubin E.M."/>
            <person name="Eisen J.A."/>
            <person name="Woyke T."/>
            <person name="Gugger M."/>
            <person name="Kerfeld C.A."/>
        </authorList>
    </citation>
    <scope>NUCLEOTIDE SEQUENCE [LARGE SCALE GENOMIC DNA]</scope>
    <source>
        <strain evidence="2">ATCC 27899 / PCC 7122</strain>
    </source>
</reference>
<dbReference type="RefSeq" id="WP_015214544.1">
    <property type="nucleotide sequence ID" value="NC_019771.1"/>
</dbReference>
<name>K9ZFB2_ANACC</name>
<protein>
    <submittedName>
        <fullName evidence="1">Uncharacterized protein</fullName>
    </submittedName>
</protein>
<keyword evidence="2" id="KW-1185">Reference proteome</keyword>
<dbReference type="eggNOG" id="COG3319">
    <property type="taxonomic scope" value="Bacteria"/>
</dbReference>
<dbReference type="KEGG" id="acy:Anacy_2459"/>
<dbReference type="OrthoDB" id="238337at2"/>
<accession>K9ZFB2</accession>
<sequence length="456" mass="50188">MPIEKVVGTSLEYYLICIDEKGKESSEDGELLSQKLLDVLGKEPITDVFVMSHGWQGDVPAAKKQYQHWIAAMAAATDDIQNLKQKRHGFLPLLIGLHWPSKPWGNENLDAPPAFDTEDDSLNQLIEEYAHQVSDTEATREALRVIFAAGFEYDTPPEQLPPEVRAAYQVLIHEASSSNVGEENSEWEESEPLNIDPDSVYEASLTEVEESSEISFGIGDSIAKGWDKFLNVPRLLSFWKMKDLARQIGQTSGFDLLTKMQQVADSNVRFHLMGHSFGTIVVSAIIAGTNENNQLVRPIDSLALIQGAVSLWSYSAKVPFRNNLQGYFYPIVRDRKVKGPIITTQSSEDTAVKNAYPAAGTLGMAGGQDIDFDVTTPKYPGVGGIGVYGIQGEGLDITNIDMLSKTEVYDFQPGKIYNLESSKYITVPNPDLFTGAHNAIDKSEVAHAVWSAALVS</sequence>
<dbReference type="EMBL" id="CP003659">
    <property type="protein sequence ID" value="AFZ57908.1"/>
    <property type="molecule type" value="Genomic_DNA"/>
</dbReference>
<dbReference type="STRING" id="272123.Anacy_2459"/>
<dbReference type="AlphaFoldDB" id="K9ZFB2"/>
<organism evidence="1 2">
    <name type="scientific">Anabaena cylindrica (strain ATCC 27899 / PCC 7122)</name>
    <dbReference type="NCBI Taxonomy" id="272123"/>
    <lineage>
        <taxon>Bacteria</taxon>
        <taxon>Bacillati</taxon>
        <taxon>Cyanobacteriota</taxon>
        <taxon>Cyanophyceae</taxon>
        <taxon>Nostocales</taxon>
        <taxon>Nostocaceae</taxon>
        <taxon>Anabaena</taxon>
    </lineage>
</organism>
<dbReference type="Proteomes" id="UP000010474">
    <property type="component" value="Chromosome"/>
</dbReference>